<accession>A0A2N0PEE1</accession>
<dbReference type="AlphaFoldDB" id="A0A2N0PEE1"/>
<dbReference type="InterPro" id="IPR013761">
    <property type="entry name" value="SAM/pointed_sf"/>
</dbReference>
<feature type="region of interest" description="Disordered" evidence="1">
    <location>
        <begin position="116"/>
        <end position="135"/>
    </location>
</feature>
<evidence type="ECO:0000313" key="3">
    <source>
        <dbReference type="EMBL" id="PKC05190.1"/>
    </source>
</evidence>
<feature type="region of interest" description="Disordered" evidence="1">
    <location>
        <begin position="330"/>
        <end position="357"/>
    </location>
</feature>
<evidence type="ECO:0000313" key="4">
    <source>
        <dbReference type="Proteomes" id="UP000232722"/>
    </source>
</evidence>
<name>A0A2N0PEE1_9GLOM</name>
<gene>
    <name evidence="3" type="ORF">RhiirA5_421203</name>
</gene>
<evidence type="ECO:0000256" key="1">
    <source>
        <dbReference type="SAM" id="MobiDB-lite"/>
    </source>
</evidence>
<dbReference type="VEuPathDB" id="FungiDB:RhiirA1_463616"/>
<feature type="domain" description="SAM" evidence="2">
    <location>
        <begin position="13"/>
        <end position="83"/>
    </location>
</feature>
<organism evidence="3 4">
    <name type="scientific">Rhizophagus irregularis</name>
    <dbReference type="NCBI Taxonomy" id="588596"/>
    <lineage>
        <taxon>Eukaryota</taxon>
        <taxon>Fungi</taxon>
        <taxon>Fungi incertae sedis</taxon>
        <taxon>Mucoromycota</taxon>
        <taxon>Glomeromycotina</taxon>
        <taxon>Glomeromycetes</taxon>
        <taxon>Glomerales</taxon>
        <taxon>Glomeraceae</taxon>
        <taxon>Rhizophagus</taxon>
    </lineage>
</organism>
<dbReference type="Gene3D" id="1.10.150.50">
    <property type="entry name" value="Transcription Factor, Ets-1"/>
    <property type="match status" value="1"/>
</dbReference>
<proteinExistence type="predicted"/>
<sequence length="490" mass="55034">MSTSIAEHDSYLVENWDTETLIDFLKEQNLKLDDDDLGILRKQKIDGQAFLELTKEELLASPYNFPGGPAIKLAKEIKALKEKPKRAFSTYRSLKEVLAKYGIDGTIRQFPPATYKLEDDDEDPRGTSLHHGREATSSGYGFIQCESALQVNKKNRKRKSGEAFGEDLDYIYGIFTTASEWYFILYASDGISSTSKDPLDIRFSESALKEGRKRFANFGARDMFRMYEQYSDIPSQSTTILSCGHVFTGRALLFTKPGACPFPDCGKTVDIVVNPNSTRRGSQSSQSSGTSALSNLMGEKFNLISSTIPEDPMEDVEGALIKETERRCPTCPAEDLEKRSNESSAENTSRKKVKSSGRDNSLILKRLIQELSTDTSEDYISLQPDSSASSTNDPIDFLKLYKDILDAEDASKKTAQDLILRYFHFSRKQIPESVSESLLRKTKERAQKIYDMFSELGVDKIKRIKTFTVSTLTHVSQEDIDYVLATLSSS</sequence>
<protein>
    <recommendedName>
        <fullName evidence="2">SAM domain-containing protein</fullName>
    </recommendedName>
</protein>
<comment type="caution">
    <text evidence="3">The sequence shown here is derived from an EMBL/GenBank/DDBJ whole genome shotgun (WGS) entry which is preliminary data.</text>
</comment>
<dbReference type="VEuPathDB" id="FungiDB:RhiirFUN_015554"/>
<dbReference type="VEuPathDB" id="FungiDB:RhiirFUN_011675"/>
<dbReference type="VEuPathDB" id="FungiDB:RhiirFUN_009909"/>
<dbReference type="VEuPathDB" id="FungiDB:FUN_003637"/>
<reference evidence="3 4" key="2">
    <citation type="submission" date="2017-09" db="EMBL/GenBank/DDBJ databases">
        <title>Extensive intraspecific genome diversity in a model arbuscular mycorrhizal fungus.</title>
        <authorList>
            <person name="Chen E.C."/>
            <person name="Morin E."/>
            <person name="Beaudet D."/>
            <person name="Noel J."/>
            <person name="Ndikumana S."/>
            <person name="Charron P."/>
            <person name="St-Onge C."/>
            <person name="Giorgi J."/>
            <person name="Grigoriev I.V."/>
            <person name="Roux C."/>
            <person name="Martin F.M."/>
            <person name="Corradi N."/>
        </authorList>
    </citation>
    <scope>NUCLEOTIDE SEQUENCE [LARGE SCALE GENOMIC DNA]</scope>
    <source>
        <strain evidence="3 4">A5</strain>
    </source>
</reference>
<dbReference type="VEuPathDB" id="FungiDB:FUN_017789"/>
<dbReference type="EMBL" id="LLXJ01000905">
    <property type="protein sequence ID" value="PKC05190.1"/>
    <property type="molecule type" value="Genomic_DNA"/>
</dbReference>
<dbReference type="VEuPathDB" id="FungiDB:FUN_016638"/>
<evidence type="ECO:0000259" key="2">
    <source>
        <dbReference type="SMART" id="SM00454"/>
    </source>
</evidence>
<reference evidence="3 4" key="1">
    <citation type="submission" date="2016-04" db="EMBL/GenBank/DDBJ databases">
        <title>Genome analyses suggest a sexual origin of heterokaryosis in a supposedly ancient asexual fungus.</title>
        <authorList>
            <person name="Ropars J."/>
            <person name="Sedzielewska K."/>
            <person name="Noel J."/>
            <person name="Charron P."/>
            <person name="Farinelli L."/>
            <person name="Marton T."/>
            <person name="Kruger M."/>
            <person name="Pelin A."/>
            <person name="Brachmann A."/>
            <person name="Corradi N."/>
        </authorList>
    </citation>
    <scope>NUCLEOTIDE SEQUENCE [LARGE SCALE GENOMIC DNA]</scope>
    <source>
        <strain evidence="3 4">A5</strain>
    </source>
</reference>
<dbReference type="SMART" id="SM00454">
    <property type="entry name" value="SAM"/>
    <property type="match status" value="1"/>
</dbReference>
<dbReference type="Proteomes" id="UP000232722">
    <property type="component" value="Unassembled WGS sequence"/>
</dbReference>
<dbReference type="InterPro" id="IPR001660">
    <property type="entry name" value="SAM"/>
</dbReference>
<dbReference type="SUPFAM" id="SSF47769">
    <property type="entry name" value="SAM/Pointed domain"/>
    <property type="match status" value="1"/>
</dbReference>